<dbReference type="PRINTS" id="PR00697">
    <property type="entry name" value="TMPROTEINSRA"/>
</dbReference>
<evidence type="ECO:0000256" key="2">
    <source>
        <dbReference type="ARBA" id="ARBA00022692"/>
    </source>
</evidence>
<evidence type="ECO:0000256" key="5">
    <source>
        <dbReference type="ARBA" id="ARBA00037994"/>
    </source>
</evidence>
<evidence type="ECO:0000256" key="6">
    <source>
        <dbReference type="SAM" id="Phobius"/>
    </source>
</evidence>
<keyword evidence="2 6" id="KW-0812">Transmembrane</keyword>
<dbReference type="STRING" id="1561998.A0A1I7TLK2"/>
<dbReference type="GO" id="GO:0004984">
    <property type="term" value="F:olfactory receptor activity"/>
    <property type="evidence" value="ECO:0007669"/>
    <property type="project" value="TreeGrafter"/>
</dbReference>
<evidence type="ECO:0000313" key="8">
    <source>
        <dbReference type="WBParaSite" id="Csp11.Scaffold628.g7123.t1"/>
    </source>
</evidence>
<dbReference type="Proteomes" id="UP000095282">
    <property type="component" value="Unplaced"/>
</dbReference>
<keyword evidence="3 6" id="KW-1133">Transmembrane helix</keyword>
<feature type="transmembrane region" description="Helical" evidence="6">
    <location>
        <begin position="7"/>
        <end position="26"/>
    </location>
</feature>
<feature type="transmembrane region" description="Helical" evidence="6">
    <location>
        <begin position="136"/>
        <end position="156"/>
    </location>
</feature>
<dbReference type="PANTHER" id="PTHR31357">
    <property type="entry name" value="SERPENTINE RECEPTOR CLASS ALPHA-10"/>
    <property type="match status" value="1"/>
</dbReference>
<protein>
    <submittedName>
        <fullName evidence="8">G_PROTEIN_RECEP_F1_2 domain-containing protein</fullName>
    </submittedName>
</protein>
<feature type="transmembrane region" description="Helical" evidence="6">
    <location>
        <begin position="51"/>
        <end position="70"/>
    </location>
</feature>
<organism evidence="7 8">
    <name type="scientific">Caenorhabditis tropicalis</name>
    <dbReference type="NCBI Taxonomy" id="1561998"/>
    <lineage>
        <taxon>Eukaryota</taxon>
        <taxon>Metazoa</taxon>
        <taxon>Ecdysozoa</taxon>
        <taxon>Nematoda</taxon>
        <taxon>Chromadorea</taxon>
        <taxon>Rhabditida</taxon>
        <taxon>Rhabditina</taxon>
        <taxon>Rhabditomorpha</taxon>
        <taxon>Rhabditoidea</taxon>
        <taxon>Rhabditidae</taxon>
        <taxon>Peloderinae</taxon>
        <taxon>Caenorhabditis</taxon>
    </lineage>
</organism>
<dbReference type="WBParaSite" id="Csp11.Scaffold628.g7123.t1">
    <property type="protein sequence ID" value="Csp11.Scaffold628.g7123.t1"/>
    <property type="gene ID" value="Csp11.Scaffold628.g7123"/>
</dbReference>
<feature type="transmembrane region" description="Helical" evidence="6">
    <location>
        <begin position="100"/>
        <end position="124"/>
    </location>
</feature>
<accession>A0A1I7TLK2</accession>
<evidence type="ECO:0000313" key="7">
    <source>
        <dbReference type="Proteomes" id="UP000095282"/>
    </source>
</evidence>
<comment type="similarity">
    <text evidence="5">Belongs to the nematode receptor-like protein sra family.</text>
</comment>
<keyword evidence="7" id="KW-1185">Reference proteome</keyword>
<dbReference type="AlphaFoldDB" id="A0A1I7TLK2"/>
<sequence length="189" mass="21869">MRRTVGWFLFFIILVASAITGHLLLWDDPLQMYSFACFVIPKQSVPRASRFYIVCTILTLFNLVITVFIMRRNKRLEYATRFKIGARFEKRQAIDSTGTICFLAISLFIFMLIYSVGLCILLNIRSMISPVVFNFLIAWCYTIPFIAVMLPLLIIYRVNLSRTKRVKTISGITGTKQTQDENFLEIKIA</sequence>
<dbReference type="GO" id="GO:0016020">
    <property type="term" value="C:membrane"/>
    <property type="evidence" value="ECO:0007669"/>
    <property type="project" value="UniProtKB-SubCell"/>
</dbReference>
<dbReference type="GO" id="GO:0004930">
    <property type="term" value="F:G protein-coupled receptor activity"/>
    <property type="evidence" value="ECO:0007669"/>
    <property type="project" value="InterPro"/>
</dbReference>
<dbReference type="Pfam" id="PF02117">
    <property type="entry name" value="7TM_GPCR_Sra"/>
    <property type="match status" value="1"/>
</dbReference>
<evidence type="ECO:0000256" key="1">
    <source>
        <dbReference type="ARBA" id="ARBA00004141"/>
    </source>
</evidence>
<dbReference type="PANTHER" id="PTHR31357:SF5">
    <property type="entry name" value="SERPENTINE RECEPTOR CLASS ALPHA-1-RELATED"/>
    <property type="match status" value="1"/>
</dbReference>
<dbReference type="eggNOG" id="ENOG502TFTJ">
    <property type="taxonomic scope" value="Eukaryota"/>
</dbReference>
<keyword evidence="4 6" id="KW-0472">Membrane</keyword>
<reference evidence="8" key="1">
    <citation type="submission" date="2016-11" db="UniProtKB">
        <authorList>
            <consortium name="WormBaseParasite"/>
        </authorList>
    </citation>
    <scope>IDENTIFICATION</scope>
</reference>
<proteinExistence type="inferred from homology"/>
<dbReference type="InterPro" id="IPR051080">
    <property type="entry name" value="Nematode_rcpt-like_serp_alpha"/>
</dbReference>
<name>A0A1I7TLK2_9PELO</name>
<evidence type="ECO:0000256" key="4">
    <source>
        <dbReference type="ARBA" id="ARBA00023136"/>
    </source>
</evidence>
<comment type="subcellular location">
    <subcellularLocation>
        <location evidence="1">Membrane</location>
        <topology evidence="1">Multi-pass membrane protein</topology>
    </subcellularLocation>
</comment>
<evidence type="ECO:0000256" key="3">
    <source>
        <dbReference type="ARBA" id="ARBA00022989"/>
    </source>
</evidence>
<dbReference type="InterPro" id="IPR000344">
    <property type="entry name" value="7TM_GPCR_serpentine_rcpt_Sra"/>
</dbReference>